<dbReference type="Gene3D" id="2.60.40.2240">
    <property type="entry name" value="Acyl-CoA thioester hydrolase/BAAT N-terminal domain"/>
    <property type="match status" value="1"/>
</dbReference>
<dbReference type="InterPro" id="IPR016662">
    <property type="entry name" value="Acyl-CoA_thioEstase_long-chain"/>
</dbReference>
<dbReference type="EMBL" id="CAWYQH010000174">
    <property type="protein sequence ID" value="CAK8698211.1"/>
    <property type="molecule type" value="Genomic_DNA"/>
</dbReference>
<dbReference type="InterPro" id="IPR014940">
    <property type="entry name" value="BAAT_C"/>
</dbReference>
<dbReference type="Proteomes" id="UP001642483">
    <property type="component" value="Unassembled WGS sequence"/>
</dbReference>
<evidence type="ECO:0000256" key="1">
    <source>
        <dbReference type="ARBA" id="ARBA00006538"/>
    </source>
</evidence>
<accession>A0ABP0H2J0</accession>
<dbReference type="Pfam" id="PF08840">
    <property type="entry name" value="BAAT_C"/>
    <property type="match status" value="1"/>
</dbReference>
<dbReference type="SUPFAM" id="SSF53474">
    <property type="entry name" value="alpha/beta-Hydrolases"/>
    <property type="match status" value="1"/>
</dbReference>
<dbReference type="InterPro" id="IPR006862">
    <property type="entry name" value="Thio_Ohase/aa_AcTrfase"/>
</dbReference>
<dbReference type="Pfam" id="PF04775">
    <property type="entry name" value="Bile_Hydr_Trans"/>
    <property type="match status" value="1"/>
</dbReference>
<gene>
    <name evidence="4" type="ORF">CVLEPA_LOCUS31678</name>
</gene>
<proteinExistence type="inferred from homology"/>
<dbReference type="Gene3D" id="3.40.50.1820">
    <property type="entry name" value="alpha/beta hydrolase"/>
    <property type="match status" value="1"/>
</dbReference>
<evidence type="ECO:0000313" key="4">
    <source>
        <dbReference type="EMBL" id="CAK8698211.1"/>
    </source>
</evidence>
<sequence>MAMGSCPTIEVSSIDSMSDQPISIIIKGLQPNQLFTLHSWLLSDNQNTFDCIAQYISNEKGIVSLEKDKSIAGSYIGNKPMGLFWAMQPSLWNKKPHARLAKLDVTTPMVVTITVYNARINSLQKLHSMKMTGKLDSLELASIEINRWFMSPGTKRITFTMEKDGIHGSLFIPPGVGPFPGVITLFGGYPGTMEFKASLLASHGFAALALAYYGVPGLNETFSFEEPNFVLDLGYFERAVNILCKHSQIYSHRGVGIIGLSASSSMILALSVHIEAIKCVIWLSGSIYPVFVSLGYKKNVYKSVPFDGKSFTNFIELGDNRIVSGRYFHPKYNSENRPSNDSVINFYEQSDVAFMFIAGLDDENAPAEFHANEANRLLTKAKHPNFKILRYPGAGHLIEPSYAIHNFLTAQKGLNYFINWGGSKVPHCAAQKDSWQKQIEFLKSNIGGLYGKL</sequence>
<evidence type="ECO:0000259" key="3">
    <source>
        <dbReference type="Pfam" id="PF08840"/>
    </source>
</evidence>
<evidence type="ECO:0000313" key="5">
    <source>
        <dbReference type="Proteomes" id="UP001642483"/>
    </source>
</evidence>
<evidence type="ECO:0000259" key="2">
    <source>
        <dbReference type="Pfam" id="PF04775"/>
    </source>
</evidence>
<feature type="domain" description="BAAT/Acyl-CoA thioester hydrolase C-terminal" evidence="3">
    <location>
        <begin position="232"/>
        <end position="446"/>
    </location>
</feature>
<organism evidence="4 5">
    <name type="scientific">Clavelina lepadiformis</name>
    <name type="common">Light-bulb sea squirt</name>
    <name type="synonym">Ascidia lepadiformis</name>
    <dbReference type="NCBI Taxonomy" id="159417"/>
    <lineage>
        <taxon>Eukaryota</taxon>
        <taxon>Metazoa</taxon>
        <taxon>Chordata</taxon>
        <taxon>Tunicata</taxon>
        <taxon>Ascidiacea</taxon>
        <taxon>Aplousobranchia</taxon>
        <taxon>Clavelinidae</taxon>
        <taxon>Clavelina</taxon>
    </lineage>
</organism>
<name>A0ABP0H2J0_CLALP</name>
<protein>
    <submittedName>
        <fullName evidence="4">Uncharacterized protein</fullName>
    </submittedName>
</protein>
<feature type="domain" description="Acyl-CoA thioester hydrolase/bile acid-CoA amino acid N-acetyltransferase" evidence="2">
    <location>
        <begin position="19"/>
        <end position="158"/>
    </location>
</feature>
<dbReference type="PANTHER" id="PTHR10824:SF4">
    <property type="entry name" value="ACYL-COENZYME A THIOESTERASE 1-LIKE"/>
    <property type="match status" value="1"/>
</dbReference>
<dbReference type="PANTHER" id="PTHR10824">
    <property type="entry name" value="ACYL-COENZYME A THIOESTERASE-RELATED"/>
    <property type="match status" value="1"/>
</dbReference>
<reference evidence="4 5" key="1">
    <citation type="submission" date="2024-02" db="EMBL/GenBank/DDBJ databases">
        <authorList>
            <person name="Daric V."/>
            <person name="Darras S."/>
        </authorList>
    </citation>
    <scope>NUCLEOTIDE SEQUENCE [LARGE SCALE GENOMIC DNA]</scope>
</reference>
<comment type="similarity">
    <text evidence="1">Belongs to the C/M/P thioester hydrolase family.</text>
</comment>
<comment type="caution">
    <text evidence="4">The sequence shown here is derived from an EMBL/GenBank/DDBJ whole genome shotgun (WGS) entry which is preliminary data.</text>
</comment>
<dbReference type="InterPro" id="IPR042490">
    <property type="entry name" value="Thio_Ohase/BAAT_N"/>
</dbReference>
<keyword evidence="5" id="KW-1185">Reference proteome</keyword>
<dbReference type="InterPro" id="IPR029058">
    <property type="entry name" value="AB_hydrolase_fold"/>
</dbReference>
<dbReference type="PIRSF" id="PIRSF016521">
    <property type="entry name" value="Acyl-CoA_hydro"/>
    <property type="match status" value="1"/>
</dbReference>